<gene>
    <name evidence="2" type="ORF">SBA5_260021</name>
</gene>
<keyword evidence="1" id="KW-0732">Signal</keyword>
<protein>
    <recommendedName>
        <fullName evidence="4">Lipoprotein</fullName>
    </recommendedName>
</protein>
<dbReference type="AlphaFoldDB" id="A0A2N9L9Y4"/>
<evidence type="ECO:0000313" key="3">
    <source>
        <dbReference type="Proteomes" id="UP000239735"/>
    </source>
</evidence>
<sequence length="141" mass="15208">MKRLASVLLALFCSTALAQDAVSTSVQSMMKTSVFAFGGVGFAGKTSQGELDFRVIQSQPSAIALNGFEKIFAGGDTEAKSYALLGIRQLDGKRFKELLQSLQGSQQKVVTMHGCILEKHSFMDIARAIDSGSYDGYLKSR</sequence>
<evidence type="ECO:0000256" key="1">
    <source>
        <dbReference type="SAM" id="SignalP"/>
    </source>
</evidence>
<proteinExistence type="predicted"/>
<reference evidence="3" key="1">
    <citation type="submission" date="2018-02" db="EMBL/GenBank/DDBJ databases">
        <authorList>
            <person name="Hausmann B."/>
        </authorList>
    </citation>
    <scope>NUCLEOTIDE SEQUENCE [LARGE SCALE GENOMIC DNA]</scope>
    <source>
        <strain evidence="3">Peat soil MAG SbA5</strain>
    </source>
</reference>
<dbReference type="Proteomes" id="UP000239735">
    <property type="component" value="Unassembled WGS sequence"/>
</dbReference>
<organism evidence="2 3">
    <name type="scientific">Candidatus Sulfuritelmatomonas gaucii</name>
    <dbReference type="NCBI Taxonomy" id="2043161"/>
    <lineage>
        <taxon>Bacteria</taxon>
        <taxon>Pseudomonadati</taxon>
        <taxon>Acidobacteriota</taxon>
        <taxon>Terriglobia</taxon>
        <taxon>Terriglobales</taxon>
        <taxon>Acidobacteriaceae</taxon>
        <taxon>Candidatus Sulfuritelmatomonas</taxon>
    </lineage>
</organism>
<feature type="chain" id="PRO_5014899515" description="Lipoprotein" evidence="1">
    <location>
        <begin position="19"/>
        <end position="141"/>
    </location>
</feature>
<feature type="signal peptide" evidence="1">
    <location>
        <begin position="1"/>
        <end position="18"/>
    </location>
</feature>
<accession>A0A2N9L9Y4</accession>
<evidence type="ECO:0008006" key="4">
    <source>
        <dbReference type="Google" id="ProtNLM"/>
    </source>
</evidence>
<evidence type="ECO:0000313" key="2">
    <source>
        <dbReference type="EMBL" id="SPE20097.1"/>
    </source>
</evidence>
<name>A0A2N9L9Y4_9BACT</name>
<dbReference type="EMBL" id="OKRB01000082">
    <property type="protein sequence ID" value="SPE20097.1"/>
    <property type="molecule type" value="Genomic_DNA"/>
</dbReference>